<dbReference type="InterPro" id="IPR001638">
    <property type="entry name" value="Solute-binding_3/MltF_N"/>
</dbReference>
<evidence type="ECO:0000313" key="5">
    <source>
        <dbReference type="Proteomes" id="UP000466785"/>
    </source>
</evidence>
<dbReference type="SMART" id="SM00062">
    <property type="entry name" value="PBPb"/>
    <property type="match status" value="1"/>
</dbReference>
<evidence type="ECO:0000259" key="3">
    <source>
        <dbReference type="SMART" id="SM00079"/>
    </source>
</evidence>
<dbReference type="RefSeq" id="WP_163675034.1">
    <property type="nucleotide sequence ID" value="NZ_AP022570.1"/>
</dbReference>
<dbReference type="GO" id="GO:0015276">
    <property type="term" value="F:ligand-gated monoatomic ion channel activity"/>
    <property type="evidence" value="ECO:0007669"/>
    <property type="project" value="InterPro"/>
</dbReference>
<dbReference type="GO" id="GO:0016020">
    <property type="term" value="C:membrane"/>
    <property type="evidence" value="ECO:0007669"/>
    <property type="project" value="InterPro"/>
</dbReference>
<dbReference type="KEGG" id="mpof:MPOR_30220"/>
<evidence type="ECO:0000259" key="2">
    <source>
        <dbReference type="SMART" id="SM00062"/>
    </source>
</evidence>
<dbReference type="InterPro" id="IPR001320">
    <property type="entry name" value="Iontro_rcpt_C"/>
</dbReference>
<dbReference type="SUPFAM" id="SSF53850">
    <property type="entry name" value="Periplasmic binding protein-like II"/>
    <property type="match status" value="1"/>
</dbReference>
<accession>A0A6N4V8R5</accession>
<gene>
    <name evidence="4" type="ORF">MPOR_30220</name>
</gene>
<evidence type="ECO:0000313" key="4">
    <source>
        <dbReference type="EMBL" id="BBX51996.1"/>
    </source>
</evidence>
<dbReference type="Gene3D" id="3.40.190.10">
    <property type="entry name" value="Periplasmic binding protein-like II"/>
    <property type="match status" value="2"/>
</dbReference>
<protein>
    <submittedName>
        <fullName evidence="4">Amino acid ABC transporter substrate-binding protein</fullName>
    </submittedName>
</protein>
<proteinExistence type="predicted"/>
<feature type="domain" description="Ionotropic glutamate receptor C-terminal" evidence="3">
    <location>
        <begin position="3"/>
        <end position="228"/>
    </location>
</feature>
<dbReference type="CDD" id="cd13530">
    <property type="entry name" value="PBP2_peptides_like"/>
    <property type="match status" value="1"/>
</dbReference>
<feature type="domain" description="Solute-binding protein family 3/N-terminal" evidence="2">
    <location>
        <begin position="3"/>
        <end position="229"/>
    </location>
</feature>
<dbReference type="Proteomes" id="UP000466785">
    <property type="component" value="Chromosome"/>
</dbReference>
<dbReference type="PANTHER" id="PTHR35936:SF17">
    <property type="entry name" value="ARGININE-BINDING EXTRACELLULAR PROTEIN ARTP"/>
    <property type="match status" value="1"/>
</dbReference>
<dbReference type="EMBL" id="AP022570">
    <property type="protein sequence ID" value="BBX51996.1"/>
    <property type="molecule type" value="Genomic_DNA"/>
</dbReference>
<dbReference type="PANTHER" id="PTHR35936">
    <property type="entry name" value="MEMBRANE-BOUND LYTIC MUREIN TRANSGLYCOSYLASE F"/>
    <property type="match status" value="1"/>
</dbReference>
<keyword evidence="1" id="KW-0732">Signal</keyword>
<reference evidence="4 5" key="1">
    <citation type="journal article" date="2019" name="Emerg. Microbes Infect.">
        <title>Comprehensive subspecies identification of 175 nontuberculous mycobacteria species based on 7547 genomic profiles.</title>
        <authorList>
            <person name="Matsumoto Y."/>
            <person name="Kinjo T."/>
            <person name="Motooka D."/>
            <person name="Nabeya D."/>
            <person name="Jung N."/>
            <person name="Uechi K."/>
            <person name="Horii T."/>
            <person name="Iida T."/>
            <person name="Fujita J."/>
            <person name="Nakamura S."/>
        </authorList>
    </citation>
    <scope>NUCLEOTIDE SEQUENCE [LARGE SCALE GENOMIC DNA]</scope>
    <source>
        <strain evidence="4 5">JCM 12603</strain>
    </source>
</reference>
<dbReference type="SMART" id="SM00079">
    <property type="entry name" value="PBPe"/>
    <property type="match status" value="1"/>
</dbReference>
<organism evidence="4 5">
    <name type="scientific">Mycolicibacterium poriferae</name>
    <dbReference type="NCBI Taxonomy" id="39694"/>
    <lineage>
        <taxon>Bacteria</taxon>
        <taxon>Bacillati</taxon>
        <taxon>Actinomycetota</taxon>
        <taxon>Actinomycetes</taxon>
        <taxon>Mycobacteriales</taxon>
        <taxon>Mycobacteriaceae</taxon>
        <taxon>Mycolicibacterium</taxon>
    </lineage>
</organism>
<dbReference type="AlphaFoldDB" id="A0A6N4V8R5"/>
<evidence type="ECO:0000256" key="1">
    <source>
        <dbReference type="ARBA" id="ARBA00022729"/>
    </source>
</evidence>
<keyword evidence="5" id="KW-1185">Reference proteome</keyword>
<dbReference type="Pfam" id="PF00497">
    <property type="entry name" value="SBP_bac_3"/>
    <property type="match status" value="1"/>
</dbReference>
<name>A0A6N4V8R5_9MYCO</name>
<sequence>MAALLVGVGSPEPPFSGMPGGGLDIDLMTALGSAVGESVEFIAGEESTDFGAVLARLAAGEYNCVAAAVSITPEREHMVAFLPPYVISGQGLAVDTVRLPQVRSIDDLSGLTVGVQRGDTSESIAGHLLAQGRVAHVRVYDYGAVGTAVADLTAGGCDAVLGLAPALSRLVSQVPNVEIVQSGGIATEQIAVAVNPADQTLLARLQVAQAELEEDGTLQRLRRKWLGNPYVDQSLAVR</sequence>